<dbReference type="AlphaFoldDB" id="A0A1I3MAI2"/>
<dbReference type="Pfam" id="PF13377">
    <property type="entry name" value="Peripla_BP_3"/>
    <property type="match status" value="1"/>
</dbReference>
<evidence type="ECO:0000313" key="5">
    <source>
        <dbReference type="EMBL" id="SFI93716.1"/>
    </source>
</evidence>
<dbReference type="Pfam" id="PF00356">
    <property type="entry name" value="LacI"/>
    <property type="match status" value="1"/>
</dbReference>
<proteinExistence type="predicted"/>
<dbReference type="InterPro" id="IPR046335">
    <property type="entry name" value="LacI/GalR-like_sensor"/>
</dbReference>
<evidence type="ECO:0000256" key="1">
    <source>
        <dbReference type="ARBA" id="ARBA00023015"/>
    </source>
</evidence>
<dbReference type="InterPro" id="IPR010982">
    <property type="entry name" value="Lambda_DNA-bd_dom_sf"/>
</dbReference>
<evidence type="ECO:0000256" key="2">
    <source>
        <dbReference type="ARBA" id="ARBA00023125"/>
    </source>
</evidence>
<organism evidence="5 6">
    <name type="scientific">Treponema bryantii</name>
    <dbReference type="NCBI Taxonomy" id="163"/>
    <lineage>
        <taxon>Bacteria</taxon>
        <taxon>Pseudomonadati</taxon>
        <taxon>Spirochaetota</taxon>
        <taxon>Spirochaetia</taxon>
        <taxon>Spirochaetales</taxon>
        <taxon>Treponemataceae</taxon>
        <taxon>Treponema</taxon>
    </lineage>
</organism>
<dbReference type="Gene3D" id="3.40.50.2300">
    <property type="match status" value="2"/>
</dbReference>
<keyword evidence="2" id="KW-0238">DNA-binding</keyword>
<dbReference type="PROSITE" id="PS00356">
    <property type="entry name" value="HTH_LACI_1"/>
    <property type="match status" value="1"/>
</dbReference>
<dbReference type="SMART" id="SM00354">
    <property type="entry name" value="HTH_LACI"/>
    <property type="match status" value="1"/>
</dbReference>
<dbReference type="GO" id="GO:0000976">
    <property type="term" value="F:transcription cis-regulatory region binding"/>
    <property type="evidence" value="ECO:0007669"/>
    <property type="project" value="TreeGrafter"/>
</dbReference>
<keyword evidence="3" id="KW-0804">Transcription</keyword>
<dbReference type="PANTHER" id="PTHR30146:SF24">
    <property type="entry name" value="XYLOSE OPERON REGULATORY PROTEIN"/>
    <property type="match status" value="1"/>
</dbReference>
<dbReference type="RefSeq" id="WP_074932767.1">
    <property type="nucleotide sequence ID" value="NZ_FORI01000008.1"/>
</dbReference>
<dbReference type="Proteomes" id="UP000182737">
    <property type="component" value="Unassembled WGS sequence"/>
</dbReference>
<dbReference type="InterPro" id="IPR000843">
    <property type="entry name" value="HTH_LacI"/>
</dbReference>
<dbReference type="SUPFAM" id="SSF47413">
    <property type="entry name" value="lambda repressor-like DNA-binding domains"/>
    <property type="match status" value="1"/>
</dbReference>
<dbReference type="EMBL" id="FORI01000008">
    <property type="protein sequence ID" value="SFI93716.1"/>
    <property type="molecule type" value="Genomic_DNA"/>
</dbReference>
<reference evidence="6" key="1">
    <citation type="submission" date="2016-10" db="EMBL/GenBank/DDBJ databases">
        <authorList>
            <person name="Varghese N."/>
            <person name="Submissions S."/>
        </authorList>
    </citation>
    <scope>NUCLEOTIDE SEQUENCE [LARGE SCALE GENOMIC DNA]</scope>
    <source>
        <strain evidence="6">XBD1002</strain>
    </source>
</reference>
<dbReference type="Gene3D" id="1.10.260.40">
    <property type="entry name" value="lambda repressor-like DNA-binding domains"/>
    <property type="match status" value="1"/>
</dbReference>
<dbReference type="SUPFAM" id="SSF53822">
    <property type="entry name" value="Periplasmic binding protein-like I"/>
    <property type="match status" value="1"/>
</dbReference>
<keyword evidence="1" id="KW-0805">Transcription regulation</keyword>
<dbReference type="CDD" id="cd01392">
    <property type="entry name" value="HTH_LacI"/>
    <property type="match status" value="1"/>
</dbReference>
<dbReference type="OrthoDB" id="305766at2"/>
<sequence length="334" mass="37095">MVTINDIAKEAGVSISTVSNVIHGVKTHVSPETAERIMKIIEKKQYKPNMSARALATKNSRIIGMLSHVEKQDFSCLPEDPFLGMLFRSVEMELSARNYYLMIKTVSTEEELLDLHKNWNFAGIIIHGVFEGSFFNQLTKITIPCVLVDSYIKHNRFLNVGLEDFKGGYTATSYLIEKGHKNIAFASPDIFETGVVAERFAGYKAALKDAGIEFNPDNVFQVSTLDSGWSIGEKIALRPDITGVFATADFLAMGIISALQSKNIRVPEDKSVIGFDDLYASQLFNPPLTTIRQDVKLKGSIAVKTLVDLIEGREISENTVLPVDLVERESVKQI</sequence>
<protein>
    <submittedName>
        <fullName evidence="5">Transcriptional regulator, LacI family</fullName>
    </submittedName>
</protein>
<evidence type="ECO:0000259" key="4">
    <source>
        <dbReference type="PROSITE" id="PS50932"/>
    </source>
</evidence>
<keyword evidence="6" id="KW-1185">Reference proteome</keyword>
<dbReference type="PANTHER" id="PTHR30146">
    <property type="entry name" value="LACI-RELATED TRANSCRIPTIONAL REPRESSOR"/>
    <property type="match status" value="1"/>
</dbReference>
<dbReference type="CDD" id="cd06267">
    <property type="entry name" value="PBP1_LacI_sugar_binding-like"/>
    <property type="match status" value="1"/>
</dbReference>
<name>A0A1I3MAI2_9SPIR</name>
<feature type="domain" description="HTH lacI-type" evidence="4">
    <location>
        <begin position="2"/>
        <end position="57"/>
    </location>
</feature>
<evidence type="ECO:0000313" key="6">
    <source>
        <dbReference type="Proteomes" id="UP000182737"/>
    </source>
</evidence>
<accession>A0A1I3MAI2</accession>
<dbReference type="InterPro" id="IPR028082">
    <property type="entry name" value="Peripla_BP_I"/>
</dbReference>
<dbReference type="PROSITE" id="PS50932">
    <property type="entry name" value="HTH_LACI_2"/>
    <property type="match status" value="1"/>
</dbReference>
<dbReference type="GO" id="GO:0003700">
    <property type="term" value="F:DNA-binding transcription factor activity"/>
    <property type="evidence" value="ECO:0007669"/>
    <property type="project" value="TreeGrafter"/>
</dbReference>
<gene>
    <name evidence="5" type="ORF">SAMN04487775_108142</name>
</gene>
<evidence type="ECO:0000256" key="3">
    <source>
        <dbReference type="ARBA" id="ARBA00023163"/>
    </source>
</evidence>